<organism evidence="2 3">
    <name type="scientific">Methanosarcina thermophila</name>
    <dbReference type="NCBI Taxonomy" id="2210"/>
    <lineage>
        <taxon>Archaea</taxon>
        <taxon>Methanobacteriati</taxon>
        <taxon>Methanobacteriota</taxon>
        <taxon>Stenosarchaea group</taxon>
        <taxon>Methanomicrobia</taxon>
        <taxon>Methanosarcinales</taxon>
        <taxon>Methanosarcinaceae</taxon>
        <taxon>Methanosarcina</taxon>
    </lineage>
</organism>
<dbReference type="EMBL" id="AP017646">
    <property type="protein sequence ID" value="BAW30383.1"/>
    <property type="molecule type" value="Genomic_DNA"/>
</dbReference>
<feature type="region of interest" description="Disordered" evidence="1">
    <location>
        <begin position="49"/>
        <end position="70"/>
    </location>
</feature>
<reference evidence="2 3" key="1">
    <citation type="submission" date="2016-09" db="EMBL/GenBank/DDBJ databases">
        <title>Complete Genome Sequence of Methanosarcina thermophila MT-1.</title>
        <authorList>
            <person name="Kouzuma A."/>
        </authorList>
    </citation>
    <scope>NUCLEOTIDE SEQUENCE [LARGE SCALE GENOMIC DNA]</scope>
    <source>
        <strain evidence="2 3">MT-1</strain>
    </source>
</reference>
<gene>
    <name evidence="2" type="ORF">MESMT1_2453</name>
</gene>
<evidence type="ECO:0000313" key="3">
    <source>
        <dbReference type="Proteomes" id="UP000265557"/>
    </source>
</evidence>
<dbReference type="AlphaFoldDB" id="A0A3G9CW81"/>
<name>A0A3G9CW81_METTE</name>
<keyword evidence="2" id="KW-0808">Transferase</keyword>
<dbReference type="GO" id="GO:0016301">
    <property type="term" value="F:kinase activity"/>
    <property type="evidence" value="ECO:0007669"/>
    <property type="project" value="UniProtKB-KW"/>
</dbReference>
<accession>A0A3G9CW81</accession>
<sequence>MQYKNRCTDGSQHLQYVSGQTLDYMPPSKRIDYSFNRLRNFSKHQWLDTKRLQDNKPEKLHEEEQSGRTY</sequence>
<dbReference type="Proteomes" id="UP000265557">
    <property type="component" value="Chromosome"/>
</dbReference>
<protein>
    <submittedName>
        <fullName evidence="2">CMGC/CDK protein kinase</fullName>
    </submittedName>
</protein>
<keyword evidence="2" id="KW-0418">Kinase</keyword>
<evidence type="ECO:0000256" key="1">
    <source>
        <dbReference type="SAM" id="MobiDB-lite"/>
    </source>
</evidence>
<proteinExistence type="predicted"/>
<evidence type="ECO:0000313" key="2">
    <source>
        <dbReference type="EMBL" id="BAW30383.1"/>
    </source>
</evidence>